<keyword evidence="2 5" id="KW-0812">Transmembrane</keyword>
<gene>
    <name evidence="7" type="ORF">PEGY_LOCUS2332</name>
</gene>
<dbReference type="EMBL" id="CAJVRC010000843">
    <property type="protein sequence ID" value="CAG8890497.1"/>
    <property type="molecule type" value="Genomic_DNA"/>
</dbReference>
<evidence type="ECO:0000256" key="5">
    <source>
        <dbReference type="SAM" id="Phobius"/>
    </source>
</evidence>
<dbReference type="Gene3D" id="1.20.1250.20">
    <property type="entry name" value="MFS general substrate transporter like domains"/>
    <property type="match status" value="1"/>
</dbReference>
<dbReference type="GO" id="GO:0005886">
    <property type="term" value="C:plasma membrane"/>
    <property type="evidence" value="ECO:0007669"/>
    <property type="project" value="TreeGrafter"/>
</dbReference>
<feature type="transmembrane region" description="Helical" evidence="5">
    <location>
        <begin position="509"/>
        <end position="529"/>
    </location>
</feature>
<keyword evidence="3 5" id="KW-1133">Transmembrane helix</keyword>
<keyword evidence="4 5" id="KW-0472">Membrane</keyword>
<dbReference type="Proteomes" id="UP001154252">
    <property type="component" value="Unassembled WGS sequence"/>
</dbReference>
<feature type="transmembrane region" description="Helical" evidence="5">
    <location>
        <begin position="406"/>
        <end position="430"/>
    </location>
</feature>
<dbReference type="OrthoDB" id="440553at2759"/>
<dbReference type="PANTHER" id="PTHR23501">
    <property type="entry name" value="MAJOR FACILITATOR SUPERFAMILY"/>
    <property type="match status" value="1"/>
</dbReference>
<evidence type="ECO:0000313" key="8">
    <source>
        <dbReference type="Proteomes" id="UP001154252"/>
    </source>
</evidence>
<accession>A0A9W4P2F4</accession>
<dbReference type="PANTHER" id="PTHR23501:SF43">
    <property type="entry name" value="MULTIDRUG TRANSPORTER, PUTATIVE (AFU_ORTHOLOGUE AFUA_6G03040)-RELATED"/>
    <property type="match status" value="1"/>
</dbReference>
<feature type="transmembrane region" description="Helical" evidence="5">
    <location>
        <begin position="39"/>
        <end position="58"/>
    </location>
</feature>
<sequence length="538" mass="58103">MRSRSCTPKGGDCTSLSSGTPHSTSLQAFWLIDYLHDSLLTGLYLVNLEVTIVSTSLVSITDDLDGFKETSWVVTAFLTCYTAFMSTWTKLSNIVGRKKAIIASNAVFLAFSLGCGLSQTMNELIICRALQGAGGAGVYSLTILCTYEMVPKPKVPKYGAMVAVAIALASLTGPVFGGLAAENSAWRWAFYINLPPGGLAVLVLLLAMPSTFGTVPPLSIFSLRPNLSLFKRLDVLGAFMLIGASLLLVTVLNETYLQFEWSSGTVISLLVLSGALWVAFFAWEWYMPDYMPGLEPIFPKHFFYNRAWMGMLLTNFLCGCPWNVIIVYLAQRFQILTKLSPLQAGIHIIPYSAVATVVTMLTCLASRKFRVPVVYFALLGSILHTVGMSLLSILPENSSYPPEGYAYEAIAGAGVGMTIGILTLAIPFIVETKDFATATGALNQARFLGGAIGLAIASNILNGRLKSQLSDTLSPQQVNQVLERAGEIASLPQDVQKAAVDVFAGSYTIQFQAMIAFAASQIPASLLIYKRGRQYVAT</sequence>
<feature type="transmembrane region" description="Helical" evidence="5">
    <location>
        <begin position="199"/>
        <end position="221"/>
    </location>
</feature>
<feature type="transmembrane region" description="Helical" evidence="5">
    <location>
        <begin position="373"/>
        <end position="394"/>
    </location>
</feature>
<dbReference type="Pfam" id="PF07690">
    <property type="entry name" value="MFS_1"/>
    <property type="match status" value="1"/>
</dbReference>
<evidence type="ECO:0000256" key="2">
    <source>
        <dbReference type="ARBA" id="ARBA00022692"/>
    </source>
</evidence>
<feature type="transmembrane region" description="Helical" evidence="5">
    <location>
        <begin position="158"/>
        <end position="179"/>
    </location>
</feature>
<feature type="transmembrane region" description="Helical" evidence="5">
    <location>
        <begin position="70"/>
        <end position="88"/>
    </location>
</feature>
<dbReference type="Gene3D" id="1.20.1720.10">
    <property type="entry name" value="Multidrug resistance protein D"/>
    <property type="match status" value="1"/>
</dbReference>
<evidence type="ECO:0000256" key="3">
    <source>
        <dbReference type="ARBA" id="ARBA00022989"/>
    </source>
</evidence>
<feature type="transmembrane region" description="Helical" evidence="5">
    <location>
        <begin position="233"/>
        <end position="252"/>
    </location>
</feature>
<dbReference type="SUPFAM" id="SSF103473">
    <property type="entry name" value="MFS general substrate transporter"/>
    <property type="match status" value="2"/>
</dbReference>
<proteinExistence type="predicted"/>
<evidence type="ECO:0000259" key="6">
    <source>
        <dbReference type="PROSITE" id="PS50850"/>
    </source>
</evidence>
<evidence type="ECO:0000256" key="1">
    <source>
        <dbReference type="ARBA" id="ARBA00004141"/>
    </source>
</evidence>
<feature type="transmembrane region" description="Helical" evidence="5">
    <location>
        <begin position="307"/>
        <end position="328"/>
    </location>
</feature>
<dbReference type="GO" id="GO:0022857">
    <property type="term" value="F:transmembrane transporter activity"/>
    <property type="evidence" value="ECO:0007669"/>
    <property type="project" value="InterPro"/>
</dbReference>
<feature type="transmembrane region" description="Helical" evidence="5">
    <location>
        <begin position="264"/>
        <end position="286"/>
    </location>
</feature>
<feature type="transmembrane region" description="Helical" evidence="5">
    <location>
        <begin position="125"/>
        <end position="146"/>
    </location>
</feature>
<reference evidence="7" key="1">
    <citation type="submission" date="2021-07" db="EMBL/GenBank/DDBJ databases">
        <authorList>
            <person name="Branca A.L. A."/>
        </authorList>
    </citation>
    <scope>NUCLEOTIDE SEQUENCE</scope>
</reference>
<evidence type="ECO:0000256" key="4">
    <source>
        <dbReference type="ARBA" id="ARBA00023136"/>
    </source>
</evidence>
<name>A0A9W4P2F4_9EURO</name>
<feature type="transmembrane region" description="Helical" evidence="5">
    <location>
        <begin position="348"/>
        <end position="366"/>
    </location>
</feature>
<dbReference type="InterPro" id="IPR011701">
    <property type="entry name" value="MFS"/>
</dbReference>
<dbReference type="PROSITE" id="PS50850">
    <property type="entry name" value="MFS"/>
    <property type="match status" value="1"/>
</dbReference>
<dbReference type="InterPro" id="IPR036259">
    <property type="entry name" value="MFS_trans_sf"/>
</dbReference>
<comment type="caution">
    <text evidence="7">The sequence shown here is derived from an EMBL/GenBank/DDBJ whole genome shotgun (WGS) entry which is preliminary data.</text>
</comment>
<keyword evidence="8" id="KW-1185">Reference proteome</keyword>
<evidence type="ECO:0000313" key="7">
    <source>
        <dbReference type="EMBL" id="CAG8890497.1"/>
    </source>
</evidence>
<feature type="domain" description="Major facilitator superfamily (MFS) profile" evidence="6">
    <location>
        <begin position="35"/>
        <end position="536"/>
    </location>
</feature>
<dbReference type="AlphaFoldDB" id="A0A9W4P2F4"/>
<feature type="transmembrane region" description="Helical" evidence="5">
    <location>
        <begin position="100"/>
        <end position="119"/>
    </location>
</feature>
<organism evidence="7 8">
    <name type="scientific">Penicillium egyptiacum</name>
    <dbReference type="NCBI Taxonomy" id="1303716"/>
    <lineage>
        <taxon>Eukaryota</taxon>
        <taxon>Fungi</taxon>
        <taxon>Dikarya</taxon>
        <taxon>Ascomycota</taxon>
        <taxon>Pezizomycotina</taxon>
        <taxon>Eurotiomycetes</taxon>
        <taxon>Eurotiomycetidae</taxon>
        <taxon>Eurotiales</taxon>
        <taxon>Aspergillaceae</taxon>
        <taxon>Penicillium</taxon>
    </lineage>
</organism>
<comment type="subcellular location">
    <subcellularLocation>
        <location evidence="1">Membrane</location>
        <topology evidence="1">Multi-pass membrane protein</topology>
    </subcellularLocation>
</comment>
<protein>
    <recommendedName>
        <fullName evidence="6">Major facilitator superfamily (MFS) profile domain-containing protein</fullName>
    </recommendedName>
</protein>
<feature type="transmembrane region" description="Helical" evidence="5">
    <location>
        <begin position="442"/>
        <end position="461"/>
    </location>
</feature>
<dbReference type="InterPro" id="IPR020846">
    <property type="entry name" value="MFS_dom"/>
</dbReference>